<keyword evidence="3 6" id="KW-1133">Transmembrane helix</keyword>
<proteinExistence type="predicted"/>
<keyword evidence="8" id="KW-1185">Reference proteome</keyword>
<dbReference type="Gene3D" id="1.20.1740.10">
    <property type="entry name" value="Amino acid/polyamine transporter I"/>
    <property type="match status" value="1"/>
</dbReference>
<sequence length="505" mass="54444">MSQHFQPSDERSPLLQQQPEEAREDETGFSRNLGAFEAFGIVVGIVIGSGIFTSPGSIDANVPSPGVALLVWLVGGLLAWTGASTLVELGTALPGQGGVQPYLRHVYGDALGFLAAWTWIVAVMPASLAILSLVFVETIYTAAGITDQATRLSHKLFAILVLIAIGAANSISTKVSTRLNGFFVGTKFITILAVVVGGIAVVLLHLSGVEDDSVPTDWYSRSWFDARNTTAPDGKEIDWEELSGWELLGHFSTALYGALWAYSGWDKAMYITAELSQPARQLPLAINTAVPVIILCFIAANTAYYILLPWSVVSTTDSVAVTAITHLLGPGFGILAAALICLVVAGSLLGNSFVVGRMIVAAARSNWFPPFLGYIGHVFPKTHSNHLSDESTEQSDTPFNAIILSTILPILYILWGNFRALLTFTGLGEYSFFFLTVLGAIILRFRDPDLPRPYKPGLWIPVIFAVVSFLVTARGAVFAPVQALVLIALWLIGLGFYSIRKRWIG</sequence>
<dbReference type="GO" id="GO:0016020">
    <property type="term" value="C:membrane"/>
    <property type="evidence" value="ECO:0007669"/>
    <property type="project" value="UniProtKB-SubCell"/>
</dbReference>
<name>A0A1L9SGT0_9EURO</name>
<dbReference type="InterPro" id="IPR002293">
    <property type="entry name" value="AA/rel_permease1"/>
</dbReference>
<evidence type="ECO:0000256" key="6">
    <source>
        <dbReference type="SAM" id="Phobius"/>
    </source>
</evidence>
<feature type="region of interest" description="Disordered" evidence="5">
    <location>
        <begin position="1"/>
        <end position="27"/>
    </location>
</feature>
<feature type="transmembrane region" description="Helical" evidence="6">
    <location>
        <begin position="457"/>
        <end position="477"/>
    </location>
</feature>
<organism evidence="7 8">
    <name type="scientific">Penicilliopsis zonata CBS 506.65</name>
    <dbReference type="NCBI Taxonomy" id="1073090"/>
    <lineage>
        <taxon>Eukaryota</taxon>
        <taxon>Fungi</taxon>
        <taxon>Dikarya</taxon>
        <taxon>Ascomycota</taxon>
        <taxon>Pezizomycotina</taxon>
        <taxon>Eurotiomycetes</taxon>
        <taxon>Eurotiomycetidae</taxon>
        <taxon>Eurotiales</taxon>
        <taxon>Aspergillaceae</taxon>
        <taxon>Penicilliopsis</taxon>
    </lineage>
</organism>
<dbReference type="OrthoDB" id="10062876at2759"/>
<evidence type="ECO:0000256" key="5">
    <source>
        <dbReference type="SAM" id="MobiDB-lite"/>
    </source>
</evidence>
<evidence type="ECO:0000256" key="1">
    <source>
        <dbReference type="ARBA" id="ARBA00004141"/>
    </source>
</evidence>
<dbReference type="STRING" id="1073090.A0A1L9SGT0"/>
<dbReference type="PANTHER" id="PTHR11785:SF402">
    <property type="entry name" value="AMINO ACID TRANSPORTER (EUROFUNG)"/>
    <property type="match status" value="1"/>
</dbReference>
<keyword evidence="4 6" id="KW-0472">Membrane</keyword>
<accession>A0A1L9SGT0</accession>
<keyword evidence="2 6" id="KW-0812">Transmembrane</keyword>
<feature type="transmembrane region" description="Helical" evidence="6">
    <location>
        <begin position="110"/>
        <end position="136"/>
    </location>
</feature>
<dbReference type="GeneID" id="34615861"/>
<dbReference type="EMBL" id="KV878342">
    <property type="protein sequence ID" value="OJJ46475.1"/>
    <property type="molecule type" value="Genomic_DNA"/>
</dbReference>
<feature type="transmembrane region" description="Helical" evidence="6">
    <location>
        <begin position="397"/>
        <end position="415"/>
    </location>
</feature>
<dbReference type="PANTHER" id="PTHR11785">
    <property type="entry name" value="AMINO ACID TRANSPORTER"/>
    <property type="match status" value="1"/>
</dbReference>
<comment type="subcellular location">
    <subcellularLocation>
        <location evidence="1">Membrane</location>
        <topology evidence="1">Multi-pass membrane protein</topology>
    </subcellularLocation>
</comment>
<feature type="transmembrane region" description="Helical" evidence="6">
    <location>
        <begin position="33"/>
        <end position="54"/>
    </location>
</feature>
<evidence type="ECO:0000256" key="3">
    <source>
        <dbReference type="ARBA" id="ARBA00022989"/>
    </source>
</evidence>
<feature type="transmembrane region" description="Helical" evidence="6">
    <location>
        <begin position="188"/>
        <end position="208"/>
    </location>
</feature>
<dbReference type="Proteomes" id="UP000184188">
    <property type="component" value="Unassembled WGS sequence"/>
</dbReference>
<dbReference type="RefSeq" id="XP_022580985.1">
    <property type="nucleotide sequence ID" value="XM_022729397.1"/>
</dbReference>
<evidence type="ECO:0008006" key="9">
    <source>
        <dbReference type="Google" id="ProtNLM"/>
    </source>
</evidence>
<feature type="transmembrane region" description="Helical" evidence="6">
    <location>
        <begin position="156"/>
        <end position="176"/>
    </location>
</feature>
<feature type="transmembrane region" description="Helical" evidence="6">
    <location>
        <begin position="327"/>
        <end position="349"/>
    </location>
</feature>
<dbReference type="AlphaFoldDB" id="A0A1L9SGT0"/>
<evidence type="ECO:0000256" key="4">
    <source>
        <dbReference type="ARBA" id="ARBA00023136"/>
    </source>
</evidence>
<dbReference type="VEuPathDB" id="FungiDB:ASPZODRAFT_66773"/>
<dbReference type="Pfam" id="PF13520">
    <property type="entry name" value="AA_permease_2"/>
    <property type="match status" value="1"/>
</dbReference>
<reference evidence="8" key="1">
    <citation type="journal article" date="2017" name="Genome Biol.">
        <title>Comparative genomics reveals high biological diversity and specific adaptations in the industrially and medically important fungal genus Aspergillus.</title>
        <authorList>
            <person name="de Vries R.P."/>
            <person name="Riley R."/>
            <person name="Wiebenga A."/>
            <person name="Aguilar-Osorio G."/>
            <person name="Amillis S."/>
            <person name="Uchima C.A."/>
            <person name="Anderluh G."/>
            <person name="Asadollahi M."/>
            <person name="Askin M."/>
            <person name="Barry K."/>
            <person name="Battaglia E."/>
            <person name="Bayram O."/>
            <person name="Benocci T."/>
            <person name="Braus-Stromeyer S.A."/>
            <person name="Caldana C."/>
            <person name="Canovas D."/>
            <person name="Cerqueira G.C."/>
            <person name="Chen F."/>
            <person name="Chen W."/>
            <person name="Choi C."/>
            <person name="Clum A."/>
            <person name="Dos Santos R.A."/>
            <person name="Damasio A.R."/>
            <person name="Diallinas G."/>
            <person name="Emri T."/>
            <person name="Fekete E."/>
            <person name="Flipphi M."/>
            <person name="Freyberg S."/>
            <person name="Gallo A."/>
            <person name="Gournas C."/>
            <person name="Habgood R."/>
            <person name="Hainaut M."/>
            <person name="Harispe M.L."/>
            <person name="Henrissat B."/>
            <person name="Hilden K.S."/>
            <person name="Hope R."/>
            <person name="Hossain A."/>
            <person name="Karabika E."/>
            <person name="Karaffa L."/>
            <person name="Karanyi Z."/>
            <person name="Krasevec N."/>
            <person name="Kuo A."/>
            <person name="Kusch H."/>
            <person name="LaButti K."/>
            <person name="Lagendijk E.L."/>
            <person name="Lapidus A."/>
            <person name="Levasseur A."/>
            <person name="Lindquist E."/>
            <person name="Lipzen A."/>
            <person name="Logrieco A.F."/>
            <person name="MacCabe A."/>
            <person name="Maekelae M.R."/>
            <person name="Malavazi I."/>
            <person name="Melin P."/>
            <person name="Meyer V."/>
            <person name="Mielnichuk N."/>
            <person name="Miskei M."/>
            <person name="Molnar A.P."/>
            <person name="Mule G."/>
            <person name="Ngan C.Y."/>
            <person name="Orejas M."/>
            <person name="Orosz E."/>
            <person name="Ouedraogo J.P."/>
            <person name="Overkamp K.M."/>
            <person name="Park H.-S."/>
            <person name="Perrone G."/>
            <person name="Piumi F."/>
            <person name="Punt P.J."/>
            <person name="Ram A.F."/>
            <person name="Ramon A."/>
            <person name="Rauscher S."/>
            <person name="Record E."/>
            <person name="Riano-Pachon D.M."/>
            <person name="Robert V."/>
            <person name="Roehrig J."/>
            <person name="Ruller R."/>
            <person name="Salamov A."/>
            <person name="Salih N.S."/>
            <person name="Samson R.A."/>
            <person name="Sandor E."/>
            <person name="Sanguinetti M."/>
            <person name="Schuetze T."/>
            <person name="Sepcic K."/>
            <person name="Shelest E."/>
            <person name="Sherlock G."/>
            <person name="Sophianopoulou V."/>
            <person name="Squina F.M."/>
            <person name="Sun H."/>
            <person name="Susca A."/>
            <person name="Todd R.B."/>
            <person name="Tsang A."/>
            <person name="Unkles S.E."/>
            <person name="van de Wiele N."/>
            <person name="van Rossen-Uffink D."/>
            <person name="Oliveira J.V."/>
            <person name="Vesth T.C."/>
            <person name="Visser J."/>
            <person name="Yu J.-H."/>
            <person name="Zhou M."/>
            <person name="Andersen M.R."/>
            <person name="Archer D.B."/>
            <person name="Baker S.E."/>
            <person name="Benoit I."/>
            <person name="Brakhage A.A."/>
            <person name="Braus G.H."/>
            <person name="Fischer R."/>
            <person name="Frisvad J.C."/>
            <person name="Goldman G.H."/>
            <person name="Houbraken J."/>
            <person name="Oakley B."/>
            <person name="Pocsi I."/>
            <person name="Scazzocchio C."/>
            <person name="Seiboth B."/>
            <person name="vanKuyk P.A."/>
            <person name="Wortman J."/>
            <person name="Dyer P.S."/>
            <person name="Grigoriev I.V."/>
        </authorList>
    </citation>
    <scope>NUCLEOTIDE SEQUENCE [LARGE SCALE GENOMIC DNA]</scope>
    <source>
        <strain evidence="8">CBS 506.65</strain>
    </source>
</reference>
<evidence type="ECO:0000256" key="2">
    <source>
        <dbReference type="ARBA" id="ARBA00022692"/>
    </source>
</evidence>
<feature type="transmembrane region" description="Helical" evidence="6">
    <location>
        <begin position="483"/>
        <end position="499"/>
    </location>
</feature>
<evidence type="ECO:0000313" key="8">
    <source>
        <dbReference type="Proteomes" id="UP000184188"/>
    </source>
</evidence>
<dbReference type="GO" id="GO:0015179">
    <property type="term" value="F:L-amino acid transmembrane transporter activity"/>
    <property type="evidence" value="ECO:0007669"/>
    <property type="project" value="TreeGrafter"/>
</dbReference>
<dbReference type="InterPro" id="IPR050598">
    <property type="entry name" value="AminoAcid_Transporter"/>
</dbReference>
<feature type="transmembrane region" description="Helical" evidence="6">
    <location>
        <begin position="66"/>
        <end position="89"/>
    </location>
</feature>
<protein>
    <recommendedName>
        <fullName evidence="9">Amino acid permease/ SLC12A domain-containing protein</fullName>
    </recommendedName>
</protein>
<dbReference type="PIRSF" id="PIRSF006060">
    <property type="entry name" value="AA_transporter"/>
    <property type="match status" value="1"/>
</dbReference>
<evidence type="ECO:0000313" key="7">
    <source>
        <dbReference type="EMBL" id="OJJ46475.1"/>
    </source>
</evidence>
<feature type="transmembrane region" description="Helical" evidence="6">
    <location>
        <begin position="427"/>
        <end position="445"/>
    </location>
</feature>
<gene>
    <name evidence="7" type="ORF">ASPZODRAFT_66773</name>
</gene>
<feature type="transmembrane region" description="Helical" evidence="6">
    <location>
        <begin position="284"/>
        <end position="307"/>
    </location>
</feature>